<dbReference type="EMBL" id="QQBC01000001">
    <property type="protein sequence ID" value="RDI69103.1"/>
    <property type="molecule type" value="Genomic_DNA"/>
</dbReference>
<dbReference type="PANTHER" id="PTHR32015">
    <property type="entry name" value="FASTING INDUCED LIPASE"/>
    <property type="match status" value="1"/>
</dbReference>
<keyword evidence="2" id="KW-0378">Hydrolase</keyword>
<name>A0A370IEH8_9NOCA</name>
<evidence type="ECO:0000313" key="2">
    <source>
        <dbReference type="EMBL" id="RDI69103.1"/>
    </source>
</evidence>
<evidence type="ECO:0000313" key="3">
    <source>
        <dbReference type="Proteomes" id="UP000254869"/>
    </source>
</evidence>
<dbReference type="SUPFAM" id="SSF53474">
    <property type="entry name" value="alpha/beta-Hydrolases"/>
    <property type="match status" value="1"/>
</dbReference>
<dbReference type="AlphaFoldDB" id="A0A370IEH8"/>
<keyword evidence="1" id="KW-0732">Signal</keyword>
<dbReference type="InterPro" id="IPR029058">
    <property type="entry name" value="AB_hydrolase_fold"/>
</dbReference>
<organism evidence="2 3">
    <name type="scientific">Nocardia pseudobrasiliensis</name>
    <dbReference type="NCBI Taxonomy" id="45979"/>
    <lineage>
        <taxon>Bacteria</taxon>
        <taxon>Bacillati</taxon>
        <taxon>Actinomycetota</taxon>
        <taxon>Actinomycetes</taxon>
        <taxon>Mycobacteriales</taxon>
        <taxon>Nocardiaceae</taxon>
        <taxon>Nocardia</taxon>
    </lineage>
</organism>
<comment type="caution">
    <text evidence="2">The sequence shown here is derived from an EMBL/GenBank/DDBJ whole genome shotgun (WGS) entry which is preliminary data.</text>
</comment>
<dbReference type="STRING" id="1210086.GCA_001613105_00495"/>
<dbReference type="Proteomes" id="UP000254869">
    <property type="component" value="Unassembled WGS sequence"/>
</dbReference>
<dbReference type="GO" id="GO:0016298">
    <property type="term" value="F:lipase activity"/>
    <property type="evidence" value="ECO:0007669"/>
    <property type="project" value="TreeGrafter"/>
</dbReference>
<evidence type="ECO:0000256" key="1">
    <source>
        <dbReference type="SAM" id="SignalP"/>
    </source>
</evidence>
<feature type="chain" id="PRO_5017075425" evidence="1">
    <location>
        <begin position="26"/>
        <end position="335"/>
    </location>
</feature>
<sequence>MMRWGCAVAAVAALVSLGSLSGAAAAESEMSSHSSDTVGYGPVLPNGSVAWVTYGMLTSTDLAPQGSNDWDCKPSEAHPRPIILLHGSWNSALGSYSRLSPQLAQAGYCVFALNYGRPDVSGAGLVQPWIGAVGPIEQSARQLARFVERVRTATGAEQVDMIGHSQGGLVIRQYLKDEGGADPNDPAANKVRKVITFGATNHGTTLLGLGSLALAIQQNLGSGFLPLIEEFIGPAGIEQLPGSPFLTRLNADGDTVPGIEYTVISTRYDEVTTPNYSTFLTAGPGATVHNVLLQDGCPIETSTHNGVPYSPRATSIVLQALDPSSVAELACTPNL</sequence>
<dbReference type="Pfam" id="PF01674">
    <property type="entry name" value="Lipase_2"/>
    <property type="match status" value="1"/>
</dbReference>
<dbReference type="InterPro" id="IPR002918">
    <property type="entry name" value="Lipase_EstA/Esterase_EstB"/>
</dbReference>
<dbReference type="RefSeq" id="WP_067991080.1">
    <property type="nucleotide sequence ID" value="NZ_QQBC01000001.1"/>
</dbReference>
<proteinExistence type="predicted"/>
<reference evidence="2 3" key="1">
    <citation type="submission" date="2018-07" db="EMBL/GenBank/DDBJ databases">
        <title>Genomic Encyclopedia of Type Strains, Phase IV (KMG-IV): sequencing the most valuable type-strain genomes for metagenomic binning, comparative biology and taxonomic classification.</title>
        <authorList>
            <person name="Goeker M."/>
        </authorList>
    </citation>
    <scope>NUCLEOTIDE SEQUENCE [LARGE SCALE GENOMIC DNA]</scope>
    <source>
        <strain evidence="2 3">DSM 44290</strain>
    </source>
</reference>
<protein>
    <submittedName>
        <fullName evidence="2">Triacylglycerol esterase/lipase EstA (Alpha/beta hydrolase family)</fullName>
    </submittedName>
</protein>
<gene>
    <name evidence="2" type="ORF">DFR76_101641</name>
</gene>
<dbReference type="Gene3D" id="3.40.50.1820">
    <property type="entry name" value="alpha/beta hydrolase"/>
    <property type="match status" value="1"/>
</dbReference>
<dbReference type="PANTHER" id="PTHR32015:SF1">
    <property type="entry name" value="LIPASE"/>
    <property type="match status" value="1"/>
</dbReference>
<dbReference type="GO" id="GO:0016042">
    <property type="term" value="P:lipid catabolic process"/>
    <property type="evidence" value="ECO:0007669"/>
    <property type="project" value="InterPro"/>
</dbReference>
<feature type="signal peptide" evidence="1">
    <location>
        <begin position="1"/>
        <end position="25"/>
    </location>
</feature>
<accession>A0A370IEH8</accession>
<keyword evidence="3" id="KW-1185">Reference proteome</keyword>